<dbReference type="GO" id="GO:0045150">
    <property type="term" value="P:acetoin catabolic process"/>
    <property type="evidence" value="ECO:0007669"/>
    <property type="project" value="UniProtKB-UniPathway"/>
</dbReference>
<dbReference type="InterPro" id="IPR037138">
    <property type="entry name" value="His_deacetylse_dom_sf"/>
</dbReference>
<evidence type="ECO:0000256" key="3">
    <source>
        <dbReference type="ARBA" id="ARBA00022627"/>
    </source>
</evidence>
<dbReference type="EMBL" id="CZKA01000009">
    <property type="protein sequence ID" value="CUR54471.1"/>
    <property type="molecule type" value="Genomic_DNA"/>
</dbReference>
<dbReference type="GO" id="GO:0040029">
    <property type="term" value="P:epigenetic regulation of gene expression"/>
    <property type="evidence" value="ECO:0007669"/>
    <property type="project" value="TreeGrafter"/>
</dbReference>
<dbReference type="InterPro" id="IPR003085">
    <property type="entry name" value="AcuC"/>
</dbReference>
<dbReference type="PRINTS" id="PR01270">
    <property type="entry name" value="HDASUPER"/>
</dbReference>
<dbReference type="Pfam" id="PF00850">
    <property type="entry name" value="Hist_deacetyl"/>
    <property type="match status" value="1"/>
</dbReference>
<proteinExistence type="predicted"/>
<evidence type="ECO:0000256" key="1">
    <source>
        <dbReference type="ARBA" id="ARBA00005101"/>
    </source>
</evidence>
<accession>A0A2P2BXJ0</accession>
<evidence type="ECO:0000259" key="4">
    <source>
        <dbReference type="Pfam" id="PF00850"/>
    </source>
</evidence>
<dbReference type="InterPro" id="IPR023801">
    <property type="entry name" value="His_deacetylse_dom"/>
</dbReference>
<reference evidence="5" key="1">
    <citation type="submission" date="2015-08" db="EMBL/GenBank/DDBJ databases">
        <authorList>
            <person name="Babu N.S."/>
            <person name="Beckwith C.J."/>
            <person name="Beseler K.G."/>
            <person name="Brison A."/>
            <person name="Carone J.V."/>
            <person name="Caskin T.P."/>
            <person name="Diamond M."/>
            <person name="Durham M.E."/>
            <person name="Foxe J.M."/>
            <person name="Go M."/>
            <person name="Henderson B.A."/>
            <person name="Jones I.B."/>
            <person name="McGettigan J.A."/>
            <person name="Micheletti S.J."/>
            <person name="Nasrallah M.E."/>
            <person name="Ortiz D."/>
            <person name="Piller C.R."/>
            <person name="Privatt S.R."/>
            <person name="Schneider S.L."/>
            <person name="Sharp S."/>
            <person name="Smith T.C."/>
            <person name="Stanton J.D."/>
            <person name="Ullery H.E."/>
            <person name="Wilson R.J."/>
            <person name="Serrano M.G."/>
            <person name="Buck G."/>
            <person name="Lee V."/>
            <person name="Wang Y."/>
            <person name="Carvalho R."/>
            <person name="Voegtly L."/>
            <person name="Shi R."/>
            <person name="Duckworth R."/>
            <person name="Johnson A."/>
            <person name="Loviza R."/>
            <person name="Walstead R."/>
            <person name="Shah Z."/>
            <person name="Kiflezghi M."/>
            <person name="Wade K."/>
            <person name="Ball S.L."/>
            <person name="Bradley K.W."/>
            <person name="Asai D.J."/>
            <person name="Bowman C.A."/>
            <person name="Russell D.A."/>
            <person name="Pope W.H."/>
            <person name="Jacobs-Sera D."/>
            <person name="Hendrix R.W."/>
            <person name="Hatfull G.F."/>
        </authorList>
    </citation>
    <scope>NUCLEOTIDE SEQUENCE</scope>
</reference>
<dbReference type="AlphaFoldDB" id="A0A2P2BXJ0"/>
<protein>
    <recommendedName>
        <fullName evidence="2">Acetoin utilization protein AcuC</fullName>
    </recommendedName>
</protein>
<dbReference type="CDD" id="cd09994">
    <property type="entry name" value="HDAC_AcuC_like"/>
    <property type="match status" value="1"/>
</dbReference>
<dbReference type="InterPro" id="IPR000286">
    <property type="entry name" value="HDACs"/>
</dbReference>
<dbReference type="InterPro" id="IPR023696">
    <property type="entry name" value="Ureohydrolase_dom_sf"/>
</dbReference>
<evidence type="ECO:0000256" key="2">
    <source>
        <dbReference type="ARBA" id="ARBA00020218"/>
    </source>
</evidence>
<gene>
    <name evidence="5" type="ORF">NOCA2170043</name>
</gene>
<dbReference type="PANTHER" id="PTHR10625">
    <property type="entry name" value="HISTONE DEACETYLASE HDAC1-RELATED"/>
    <property type="match status" value="1"/>
</dbReference>
<dbReference type="SUPFAM" id="SSF52768">
    <property type="entry name" value="Arginase/deacetylase"/>
    <property type="match status" value="1"/>
</dbReference>
<dbReference type="Gene3D" id="3.40.800.20">
    <property type="entry name" value="Histone deacetylase domain"/>
    <property type="match status" value="1"/>
</dbReference>
<dbReference type="GO" id="GO:0004407">
    <property type="term" value="F:histone deacetylase activity"/>
    <property type="evidence" value="ECO:0007669"/>
    <property type="project" value="TreeGrafter"/>
</dbReference>
<sequence length="446" mass="48503">MQNGRPRAAVGCRVSATRGSACQAAHHWVERVVVTPPVWHRLRTQDPAGCDARYSRDMSGCGRTTVVFDETLTDYDFGPTHPMSPLRVDLTMRLARELDVVPTLVDAPMADDELIGTIHSASMIAAVKRMSQGTVDAEHGLGSDDNPTFDNMHQAAAHVVGATVEACRQVWTGESSHSANIAGGLHHAMRDKASGFCIYNDVAVGIQWLLDQGATRVAYVDVDVHHGDGVEQIFADDPRVLTISLHETGQMLFPGTGFATDCGSGAAAGTVVNVALPPGTADAGWLRAFHAVVPQVLREWKPEILVTQHGCDSHLEDPLAHLMLTVDGQRSAYLSLHDLAHEICDGRWVVTGGGGYAIVEVVPRAWTHLLGIVNGTPLDPETETPPGWREYVRNDLGRTPPLRLTDGREPVWRDWSEGYDPELWLDRAILATRQAVFPLHGLMVTD</sequence>
<feature type="domain" description="Histone deacetylase" evidence="4">
    <location>
        <begin position="81"/>
        <end position="370"/>
    </location>
</feature>
<dbReference type="PANTHER" id="PTHR10625:SF10">
    <property type="entry name" value="HISTONE DEACETYLASE HDAC1"/>
    <property type="match status" value="1"/>
</dbReference>
<keyword evidence="3" id="KW-0006">Acetoin catabolism</keyword>
<dbReference type="UniPathway" id="UPA00040"/>
<comment type="pathway">
    <text evidence="1">Ketone degradation; acetoin degradation.</text>
</comment>
<name>A0A2P2BXJ0_9ZZZZ</name>
<organism evidence="5">
    <name type="scientific">metagenome</name>
    <dbReference type="NCBI Taxonomy" id="256318"/>
    <lineage>
        <taxon>unclassified sequences</taxon>
        <taxon>metagenomes</taxon>
    </lineage>
</organism>
<evidence type="ECO:0000313" key="5">
    <source>
        <dbReference type="EMBL" id="CUR54471.1"/>
    </source>
</evidence>